<keyword evidence="12" id="KW-1185">Reference proteome</keyword>
<dbReference type="GO" id="GO:0005886">
    <property type="term" value="C:plasma membrane"/>
    <property type="evidence" value="ECO:0007669"/>
    <property type="project" value="UniProtKB-SubCell"/>
</dbReference>
<dbReference type="Proteomes" id="UP001186944">
    <property type="component" value="Unassembled WGS sequence"/>
</dbReference>
<organism evidence="11 12">
    <name type="scientific">Pinctada imbricata</name>
    <name type="common">Atlantic pearl-oyster</name>
    <name type="synonym">Pinctada martensii</name>
    <dbReference type="NCBI Taxonomy" id="66713"/>
    <lineage>
        <taxon>Eukaryota</taxon>
        <taxon>Metazoa</taxon>
        <taxon>Spiralia</taxon>
        <taxon>Lophotrochozoa</taxon>
        <taxon>Mollusca</taxon>
        <taxon>Bivalvia</taxon>
        <taxon>Autobranchia</taxon>
        <taxon>Pteriomorphia</taxon>
        <taxon>Pterioida</taxon>
        <taxon>Pterioidea</taxon>
        <taxon>Pteriidae</taxon>
        <taxon>Pinctada</taxon>
    </lineage>
</organism>
<dbReference type="EMBL" id="VSWD01000014">
    <property type="protein sequence ID" value="KAK3082801.1"/>
    <property type="molecule type" value="Genomic_DNA"/>
</dbReference>
<comment type="subcellular location">
    <subcellularLocation>
        <location evidence="1">Cell membrane</location>
        <topology evidence="1">Multi-pass membrane protein</topology>
    </subcellularLocation>
</comment>
<name>A0AA89BHP6_PINIB</name>
<evidence type="ECO:0000256" key="8">
    <source>
        <dbReference type="ARBA" id="ARBA00023224"/>
    </source>
</evidence>
<evidence type="ECO:0000313" key="12">
    <source>
        <dbReference type="Proteomes" id="UP001186944"/>
    </source>
</evidence>
<dbReference type="GO" id="GO:0004930">
    <property type="term" value="F:G protein-coupled receptor activity"/>
    <property type="evidence" value="ECO:0007669"/>
    <property type="project" value="UniProtKB-KW"/>
</dbReference>
<evidence type="ECO:0000256" key="3">
    <source>
        <dbReference type="ARBA" id="ARBA00022692"/>
    </source>
</evidence>
<keyword evidence="6 9" id="KW-0472">Membrane</keyword>
<protein>
    <recommendedName>
        <fullName evidence="10">G-protein coupled receptors family 1 profile domain-containing protein</fullName>
    </recommendedName>
</protein>
<feature type="transmembrane region" description="Helical" evidence="9">
    <location>
        <begin position="36"/>
        <end position="56"/>
    </location>
</feature>
<gene>
    <name evidence="11" type="ORF">FSP39_005655</name>
</gene>
<evidence type="ECO:0000256" key="7">
    <source>
        <dbReference type="ARBA" id="ARBA00023170"/>
    </source>
</evidence>
<keyword evidence="8" id="KW-0807">Transducer</keyword>
<evidence type="ECO:0000256" key="6">
    <source>
        <dbReference type="ARBA" id="ARBA00023136"/>
    </source>
</evidence>
<keyword evidence="2" id="KW-1003">Cell membrane</keyword>
<evidence type="ECO:0000256" key="5">
    <source>
        <dbReference type="ARBA" id="ARBA00023040"/>
    </source>
</evidence>
<dbReference type="PANTHER" id="PTHR22752">
    <property type="entry name" value="G PROTEIN-COUPLED RECEPTOR"/>
    <property type="match status" value="1"/>
</dbReference>
<dbReference type="InterPro" id="IPR017452">
    <property type="entry name" value="GPCR_Rhodpsn_7TM"/>
</dbReference>
<keyword evidence="4 9" id="KW-1133">Transmembrane helix</keyword>
<dbReference type="InterPro" id="IPR000276">
    <property type="entry name" value="GPCR_Rhodpsn"/>
</dbReference>
<evidence type="ECO:0000259" key="10">
    <source>
        <dbReference type="PROSITE" id="PS50262"/>
    </source>
</evidence>
<dbReference type="PROSITE" id="PS50262">
    <property type="entry name" value="G_PROTEIN_RECEP_F1_2"/>
    <property type="match status" value="1"/>
</dbReference>
<dbReference type="CDD" id="cd00637">
    <property type="entry name" value="7tm_classA_rhodopsin-like"/>
    <property type="match status" value="1"/>
</dbReference>
<comment type="caution">
    <text evidence="11">The sequence shown here is derived from an EMBL/GenBank/DDBJ whole genome shotgun (WGS) entry which is preliminary data.</text>
</comment>
<keyword evidence="3 9" id="KW-0812">Transmembrane</keyword>
<dbReference type="Gene3D" id="1.20.1070.10">
    <property type="entry name" value="Rhodopsin 7-helix transmembrane proteins"/>
    <property type="match status" value="1"/>
</dbReference>
<sequence length="144" mass="15931">MILETNVSGQTNYSIISNLTFNPNGNEQERDLVRGVFFLIFTIGGVVLNLFIVVAVRNRRILNVRNILLIHLGSVGLAASILCLLFAAVVSFSGWSSGYWTVCQAQGLLQAILTQVTTWTLAAISWDKYQTIVSPFQHSNVRTD</sequence>
<dbReference type="AlphaFoldDB" id="A0AA89BHP6"/>
<feature type="domain" description="G-protein coupled receptors family 1 profile" evidence="10">
    <location>
        <begin position="48"/>
        <end position="144"/>
    </location>
</feature>
<evidence type="ECO:0000256" key="4">
    <source>
        <dbReference type="ARBA" id="ARBA00022989"/>
    </source>
</evidence>
<accession>A0AA89BHP6</accession>
<reference evidence="11" key="1">
    <citation type="submission" date="2019-08" db="EMBL/GenBank/DDBJ databases">
        <title>The improved chromosome-level genome for the pearl oyster Pinctada fucata martensii using PacBio sequencing and Hi-C.</title>
        <authorList>
            <person name="Zheng Z."/>
        </authorList>
    </citation>
    <scope>NUCLEOTIDE SEQUENCE</scope>
    <source>
        <strain evidence="11">ZZ-2019</strain>
        <tissue evidence="11">Adductor muscle</tissue>
    </source>
</reference>
<evidence type="ECO:0000256" key="2">
    <source>
        <dbReference type="ARBA" id="ARBA00022475"/>
    </source>
</evidence>
<keyword evidence="7" id="KW-0675">Receptor</keyword>
<dbReference type="SUPFAM" id="SSF81321">
    <property type="entry name" value="Family A G protein-coupled receptor-like"/>
    <property type="match status" value="1"/>
</dbReference>
<evidence type="ECO:0000256" key="9">
    <source>
        <dbReference type="SAM" id="Phobius"/>
    </source>
</evidence>
<keyword evidence="5" id="KW-0297">G-protein coupled receptor</keyword>
<evidence type="ECO:0000256" key="1">
    <source>
        <dbReference type="ARBA" id="ARBA00004651"/>
    </source>
</evidence>
<proteinExistence type="predicted"/>
<dbReference type="Pfam" id="PF00001">
    <property type="entry name" value="7tm_1"/>
    <property type="match status" value="1"/>
</dbReference>
<feature type="transmembrane region" description="Helical" evidence="9">
    <location>
        <begin position="68"/>
        <end position="92"/>
    </location>
</feature>
<evidence type="ECO:0000313" key="11">
    <source>
        <dbReference type="EMBL" id="KAK3082801.1"/>
    </source>
</evidence>